<feature type="transmembrane region" description="Helical" evidence="5">
    <location>
        <begin position="437"/>
        <end position="460"/>
    </location>
</feature>
<dbReference type="RefSeq" id="WP_071545835.1">
    <property type="nucleotide sequence ID" value="NZ_LKAQ01000004.1"/>
</dbReference>
<dbReference type="GO" id="GO:0015086">
    <property type="term" value="F:cadmium ion transmembrane transporter activity"/>
    <property type="evidence" value="ECO:0007669"/>
    <property type="project" value="TreeGrafter"/>
</dbReference>
<feature type="transmembrane region" description="Helical" evidence="5">
    <location>
        <begin position="106"/>
        <end position="129"/>
    </location>
</feature>
<dbReference type="CDD" id="cd00293">
    <property type="entry name" value="USP-like"/>
    <property type="match status" value="1"/>
</dbReference>
<proteinExistence type="inferred from homology"/>
<keyword evidence="8" id="KW-1185">Reference proteome</keyword>
<keyword evidence="5" id="KW-1003">Cell membrane</keyword>
<comment type="function">
    <text evidence="5">H(+)-stimulated, divalent metal cation uptake system.</text>
</comment>
<comment type="caution">
    <text evidence="7">The sequence shown here is derived from an EMBL/GenBank/DDBJ whole genome shotgun (WGS) entry which is preliminary data.</text>
</comment>
<dbReference type="InterPro" id="IPR014729">
    <property type="entry name" value="Rossmann-like_a/b/a_fold"/>
</dbReference>
<feature type="transmembrane region" description="Helical" evidence="5">
    <location>
        <begin position="205"/>
        <end position="224"/>
    </location>
</feature>
<dbReference type="Pfam" id="PF01566">
    <property type="entry name" value="Nramp"/>
    <property type="match status" value="1"/>
</dbReference>
<keyword evidence="5" id="KW-0769">Symport</keyword>
<evidence type="ECO:0000256" key="2">
    <source>
        <dbReference type="ARBA" id="ARBA00022692"/>
    </source>
</evidence>
<feature type="transmembrane region" description="Helical" evidence="5">
    <location>
        <begin position="63"/>
        <end position="86"/>
    </location>
</feature>
<keyword evidence="5" id="KW-0813">Transport</keyword>
<keyword evidence="5" id="KW-0406">Ion transport</keyword>
<evidence type="ECO:0000256" key="5">
    <source>
        <dbReference type="HAMAP-Rule" id="MF_00221"/>
    </source>
</evidence>
<dbReference type="GO" id="GO:0046872">
    <property type="term" value="F:metal ion binding"/>
    <property type="evidence" value="ECO:0007669"/>
    <property type="project" value="UniProtKB-UniRule"/>
</dbReference>
<reference evidence="7 8" key="1">
    <citation type="submission" date="2015-09" db="EMBL/GenBank/DDBJ databases">
        <title>Genome of Desulfovibrio dechloracetivorans BerOc1, a mercury methylating strain isolated from highly hydrocarbons and metals contaminated coastal sediments.</title>
        <authorList>
            <person name="Goni Urriza M."/>
            <person name="Gassie C."/>
            <person name="Bouchez O."/>
            <person name="Klopp C."/>
            <person name="Ranchou-Peyruse A."/>
            <person name="Remy G."/>
        </authorList>
    </citation>
    <scope>NUCLEOTIDE SEQUENCE [LARGE SCALE GENOMIC DNA]</scope>
    <source>
        <strain evidence="7 8">BerOc1</strain>
    </source>
</reference>
<comment type="subcellular location">
    <subcellularLocation>
        <location evidence="5">Cell membrane</location>
        <topology evidence="5">Multi-pass membrane protein</topology>
    </subcellularLocation>
    <subcellularLocation>
        <location evidence="1">Membrane</location>
        <topology evidence="1">Multi-pass membrane protein</topology>
    </subcellularLocation>
</comment>
<dbReference type="InterPro" id="IPR001046">
    <property type="entry name" value="NRAMP_fam"/>
</dbReference>
<dbReference type="NCBIfam" id="TIGR01197">
    <property type="entry name" value="nramp"/>
    <property type="match status" value="1"/>
</dbReference>
<evidence type="ECO:0000313" key="7">
    <source>
        <dbReference type="EMBL" id="OIQ50393.1"/>
    </source>
</evidence>
<dbReference type="OrthoDB" id="9787548at2"/>
<dbReference type="AlphaFoldDB" id="A0A1J5NF93"/>
<dbReference type="GO" id="GO:0015293">
    <property type="term" value="F:symporter activity"/>
    <property type="evidence" value="ECO:0007669"/>
    <property type="project" value="UniProtKB-UniRule"/>
</dbReference>
<sequence length="629" mass="67853">MSDAVSKEKSLEEVHGSVQTRHPKLWKRIFAFAGPAYLVSVGYMDPGNWATDLEGGSRFGYALIWVVLMSNLMAVLLQTLAARLGIVTGKDLAQACRAEYSKAVSFVLWILCEIAIAACDLAELLGTILGLNLLFGLPLLWGAAVTLFDTFLLLAIQRLGIRKMEAFILSLITVIAGGFVVNLFLARPDWGAAAAGLAPSIPEGSVYIILGIIGATVMPHNLYLHSSLVQTRHVSRIVDAKAQACRFNLLDSTLALNAAFFVNAAILVLAAAVFHRHGMVVTEIQQADRMLEQLLGTHVAPIAFGLALLAAGQSSTLTGTLAGQIVMEGFVRIRLSPHIRRLITRCIALLPAVVVIAILGDRGTYKLLILSQVVLSLQLPFAIVPLVHFTGDKLKMGSFANRWWVKILAWITSAIIIGLNGKLVYDQIAEWSGEGTSLPVTVLIVLVAVATGLFLVYLLVMPFLRGERGWPGKAPGSAAAVIEKVETKAVRHIVAALGHDSGDAPIVNQALSLAKREGSMLTLVHVVDTALAHVYDNAEDGGQNVYDEHTREDERYLAEIADEIGSSGVAVEMALLFGNPSRELVRFAETHSVDMLVMGSHGHRLLGDLLWGETVEPVRHKVDIPILVV</sequence>
<dbReference type="GO" id="GO:0005384">
    <property type="term" value="F:manganese ion transmembrane transporter activity"/>
    <property type="evidence" value="ECO:0007669"/>
    <property type="project" value="TreeGrafter"/>
</dbReference>
<keyword evidence="2 5" id="KW-0812">Transmembrane</keyword>
<dbReference type="EMBL" id="LKAQ01000004">
    <property type="protein sequence ID" value="OIQ50393.1"/>
    <property type="molecule type" value="Genomic_DNA"/>
</dbReference>
<evidence type="ECO:0000256" key="4">
    <source>
        <dbReference type="ARBA" id="ARBA00023136"/>
    </source>
</evidence>
<organism evidence="7 8">
    <name type="scientific">Pseudodesulfovibrio hydrargyri</name>
    <dbReference type="NCBI Taxonomy" id="2125990"/>
    <lineage>
        <taxon>Bacteria</taxon>
        <taxon>Pseudomonadati</taxon>
        <taxon>Thermodesulfobacteriota</taxon>
        <taxon>Desulfovibrionia</taxon>
        <taxon>Desulfovibrionales</taxon>
        <taxon>Desulfovibrionaceae</taxon>
    </lineage>
</organism>
<accession>A0A1J5NF93</accession>
<keyword evidence="3 5" id="KW-1133">Transmembrane helix</keyword>
<dbReference type="SUPFAM" id="SSF52402">
    <property type="entry name" value="Adenine nucleotide alpha hydrolases-like"/>
    <property type="match status" value="1"/>
</dbReference>
<evidence type="ECO:0000313" key="8">
    <source>
        <dbReference type="Proteomes" id="UP000181901"/>
    </source>
</evidence>
<comment type="caution">
    <text evidence="5">Lacks conserved residue(s) required for the propagation of feature annotation.</text>
</comment>
<dbReference type="Gene3D" id="3.40.50.620">
    <property type="entry name" value="HUPs"/>
    <property type="match status" value="1"/>
</dbReference>
<feature type="transmembrane region" description="Helical" evidence="5">
    <location>
        <begin position="25"/>
        <end position="43"/>
    </location>
</feature>
<feature type="transmembrane region" description="Helical" evidence="5">
    <location>
        <begin position="365"/>
        <end position="391"/>
    </location>
</feature>
<keyword evidence="4 5" id="KW-0472">Membrane</keyword>
<protein>
    <recommendedName>
        <fullName evidence="5">Divalent metal cation transporter MntH</fullName>
    </recommendedName>
</protein>
<dbReference type="NCBIfam" id="NF001923">
    <property type="entry name" value="PRK00701.1"/>
    <property type="match status" value="1"/>
</dbReference>
<name>A0A1J5NF93_9BACT</name>
<dbReference type="PANTHER" id="PTHR11706">
    <property type="entry name" value="SOLUTE CARRIER PROTEIN FAMILY 11 MEMBER"/>
    <property type="match status" value="1"/>
</dbReference>
<dbReference type="InterPro" id="IPR006016">
    <property type="entry name" value="UspA"/>
</dbReference>
<feature type="domain" description="UspA" evidence="6">
    <location>
        <begin position="491"/>
        <end position="629"/>
    </location>
</feature>
<dbReference type="PANTHER" id="PTHR11706:SF75">
    <property type="entry name" value="ETHYLENE-INSENSITIVE PROTEIN 2"/>
    <property type="match status" value="1"/>
</dbReference>
<feature type="transmembrane region" description="Helical" evidence="5">
    <location>
        <begin position="254"/>
        <end position="274"/>
    </location>
</feature>
<evidence type="ECO:0000259" key="6">
    <source>
        <dbReference type="Pfam" id="PF00582"/>
    </source>
</evidence>
<dbReference type="Pfam" id="PF00582">
    <property type="entry name" value="Usp"/>
    <property type="match status" value="1"/>
</dbReference>
<feature type="transmembrane region" description="Helical" evidence="5">
    <location>
        <begin position="342"/>
        <end position="359"/>
    </location>
</feature>
<feature type="transmembrane region" description="Helical" evidence="5">
    <location>
        <begin position="294"/>
        <end position="311"/>
    </location>
</feature>
<feature type="transmembrane region" description="Helical" evidence="5">
    <location>
        <begin position="166"/>
        <end position="185"/>
    </location>
</feature>
<dbReference type="PRINTS" id="PR00447">
    <property type="entry name" value="NATRESASSCMP"/>
</dbReference>
<dbReference type="Proteomes" id="UP000181901">
    <property type="component" value="Unassembled WGS sequence"/>
</dbReference>
<evidence type="ECO:0000256" key="1">
    <source>
        <dbReference type="ARBA" id="ARBA00004141"/>
    </source>
</evidence>
<evidence type="ECO:0000256" key="3">
    <source>
        <dbReference type="ARBA" id="ARBA00022989"/>
    </source>
</evidence>
<gene>
    <name evidence="5 7" type="primary">mntH</name>
    <name evidence="7" type="ORF">BerOc1_02324</name>
</gene>
<dbReference type="GO" id="GO:0034755">
    <property type="term" value="P:iron ion transmembrane transport"/>
    <property type="evidence" value="ECO:0007669"/>
    <property type="project" value="TreeGrafter"/>
</dbReference>
<dbReference type="HAMAP" id="MF_00221">
    <property type="entry name" value="NRAMP"/>
    <property type="match status" value="1"/>
</dbReference>
<feature type="transmembrane region" description="Helical" evidence="5">
    <location>
        <begin position="403"/>
        <end position="425"/>
    </location>
</feature>
<dbReference type="NCBIfam" id="NF037982">
    <property type="entry name" value="Nramp_1"/>
    <property type="match status" value="1"/>
</dbReference>
<feature type="transmembrane region" description="Helical" evidence="5">
    <location>
        <begin position="135"/>
        <end position="154"/>
    </location>
</feature>
<comment type="similarity">
    <text evidence="5">Belongs to the NRAMP family.</text>
</comment>
<dbReference type="GO" id="GO:0005886">
    <property type="term" value="C:plasma membrane"/>
    <property type="evidence" value="ECO:0007669"/>
    <property type="project" value="UniProtKB-SubCell"/>
</dbReference>